<keyword evidence="6" id="KW-0902">Two-component regulatory system</keyword>
<dbReference type="CDD" id="cd00082">
    <property type="entry name" value="HisKA"/>
    <property type="match status" value="1"/>
</dbReference>
<keyword evidence="7 8" id="KW-0472">Membrane</keyword>
<dbReference type="InterPro" id="IPR013656">
    <property type="entry name" value="PAS_4"/>
</dbReference>
<evidence type="ECO:0000259" key="10">
    <source>
        <dbReference type="PROSITE" id="PS50112"/>
    </source>
</evidence>
<evidence type="ECO:0000256" key="3">
    <source>
        <dbReference type="ARBA" id="ARBA00022553"/>
    </source>
</evidence>
<dbReference type="InterPro" id="IPR035965">
    <property type="entry name" value="PAS-like_dom_sf"/>
</dbReference>
<dbReference type="GO" id="GO:0000155">
    <property type="term" value="F:phosphorelay sensor kinase activity"/>
    <property type="evidence" value="ECO:0007669"/>
    <property type="project" value="InterPro"/>
</dbReference>
<feature type="transmembrane region" description="Helical" evidence="8">
    <location>
        <begin position="30"/>
        <end position="52"/>
    </location>
</feature>
<dbReference type="InterPro" id="IPR005467">
    <property type="entry name" value="His_kinase_dom"/>
</dbReference>
<dbReference type="SMART" id="SM00388">
    <property type="entry name" value="HisKA"/>
    <property type="match status" value="1"/>
</dbReference>
<protein>
    <recommendedName>
        <fullName evidence="2">histidine kinase</fullName>
        <ecNumber evidence="2">2.7.13.3</ecNumber>
    </recommendedName>
</protein>
<dbReference type="NCBIfam" id="TIGR00229">
    <property type="entry name" value="sensory_box"/>
    <property type="match status" value="1"/>
</dbReference>
<feature type="transmembrane region" description="Helical" evidence="8">
    <location>
        <begin position="169"/>
        <end position="191"/>
    </location>
</feature>
<comment type="catalytic activity">
    <reaction evidence="1">
        <text>ATP + protein L-histidine = ADP + protein N-phospho-L-histidine.</text>
        <dbReference type="EC" id="2.7.13.3"/>
    </reaction>
</comment>
<evidence type="ECO:0000256" key="7">
    <source>
        <dbReference type="ARBA" id="ARBA00023136"/>
    </source>
</evidence>
<keyword evidence="4" id="KW-0808">Transferase</keyword>
<dbReference type="SUPFAM" id="SSF55874">
    <property type="entry name" value="ATPase domain of HSP90 chaperone/DNA topoisomerase II/histidine kinase"/>
    <property type="match status" value="1"/>
</dbReference>
<dbReference type="SMART" id="SM00091">
    <property type="entry name" value="PAS"/>
    <property type="match status" value="1"/>
</dbReference>
<organism evidence="12">
    <name type="scientific">freshwater metagenome</name>
    <dbReference type="NCBI Taxonomy" id="449393"/>
    <lineage>
        <taxon>unclassified sequences</taxon>
        <taxon>metagenomes</taxon>
        <taxon>ecological metagenomes</taxon>
    </lineage>
</organism>
<feature type="domain" description="PAC" evidence="11">
    <location>
        <begin position="402"/>
        <end position="454"/>
    </location>
</feature>
<feature type="transmembrane region" description="Helical" evidence="8">
    <location>
        <begin position="142"/>
        <end position="163"/>
    </location>
</feature>
<dbReference type="EC" id="2.7.13.3" evidence="2"/>
<feature type="transmembrane region" description="Helical" evidence="8">
    <location>
        <begin position="81"/>
        <end position="98"/>
    </location>
</feature>
<dbReference type="Gene3D" id="3.30.565.10">
    <property type="entry name" value="Histidine kinase-like ATPase, C-terminal domain"/>
    <property type="match status" value="1"/>
</dbReference>
<dbReference type="InterPro" id="IPR004358">
    <property type="entry name" value="Sig_transdc_His_kin-like_C"/>
</dbReference>
<evidence type="ECO:0000259" key="9">
    <source>
        <dbReference type="PROSITE" id="PS50109"/>
    </source>
</evidence>
<dbReference type="PROSITE" id="PS50109">
    <property type="entry name" value="HIS_KIN"/>
    <property type="match status" value="1"/>
</dbReference>
<dbReference type="SUPFAM" id="SSF47384">
    <property type="entry name" value="Homodimeric domain of signal transducing histidine kinase"/>
    <property type="match status" value="1"/>
</dbReference>
<dbReference type="Pfam" id="PF08448">
    <property type="entry name" value="PAS_4"/>
    <property type="match status" value="1"/>
</dbReference>
<feature type="transmembrane region" description="Helical" evidence="8">
    <location>
        <begin position="58"/>
        <end position="74"/>
    </location>
</feature>
<evidence type="ECO:0000259" key="11">
    <source>
        <dbReference type="PROSITE" id="PS50113"/>
    </source>
</evidence>
<gene>
    <name evidence="12" type="ORF">UFOPK2761_03001</name>
</gene>
<dbReference type="FunFam" id="3.30.565.10:FF:000006">
    <property type="entry name" value="Sensor histidine kinase WalK"/>
    <property type="match status" value="1"/>
</dbReference>
<sequence>MLSRLRSPGGGPAPDPTVPPRLLHAWRHSWPLRAGSLLLLTAVTGFFAVSAAPDDGKVIGIWPVGAAAGALLWSPRRVAPWLLAPVLGLAVVSVGLGGRPVEVAVGYAVTITVEVALVWWLLSRGRGLTWRLLDDSDLRRWVSTCFLAGAVGATGGAVTSWLADYGDPAYVALGLGTAHLASHLVLTPLWAQLPRHSDIAGRGEHLLQWASIAVAAPLVFWPGDLPSVVFVLIPLLAWSALRIGAREALAQMVLLLAFAVLLTTDGHGPFAAAPVLHDLPRDMRGVLLAAFAAVCALIVVPLILRVGESIEAARVARAERDTLDRIVSSTTGVAIIGADRDSRITLFNPGAERMLGYAAEEVMGRSTLIFHSRETIAVKAAELGVEPTLQAVADHMLEHAMAGVDMVFLRADGVARTHSMTLSRLTDEAGEVIGYLSTSEDVTDRVEAEEALRSALQRMQEVDSVKDAFVSSVSHELRTPITSIHGYLELLLDGEFGDLEAPQHGALAKVSRNAERLLALIDDLLTLSRLQEDGLKLAPRVVDLRQVVTAVCEVVAPAAETGGLGLAVDLPEDPVPFLGDRDLLERAVVNLVANAVKFTPRGGRVDVGLATGDDGTTLQVSDTGIGIPVAEQELLFSRFFRSSNAQRQAIPGSGLGLSIAHAVVLQHGGSIRVASAEGEGTTFWVELPALV</sequence>
<evidence type="ECO:0000256" key="5">
    <source>
        <dbReference type="ARBA" id="ARBA00022777"/>
    </source>
</evidence>
<dbReference type="PROSITE" id="PS50113">
    <property type="entry name" value="PAC"/>
    <property type="match status" value="1"/>
</dbReference>
<name>A0A6J6V2T7_9ZZZZ</name>
<dbReference type="InterPro" id="IPR036890">
    <property type="entry name" value="HATPase_C_sf"/>
</dbReference>
<evidence type="ECO:0000313" key="12">
    <source>
        <dbReference type="EMBL" id="CAB4765515.1"/>
    </source>
</evidence>
<keyword evidence="3" id="KW-0597">Phosphoprotein</keyword>
<dbReference type="Gene3D" id="3.30.450.20">
    <property type="entry name" value="PAS domain"/>
    <property type="match status" value="1"/>
</dbReference>
<proteinExistence type="predicted"/>
<feature type="transmembrane region" description="Helical" evidence="8">
    <location>
        <begin position="252"/>
        <end position="273"/>
    </location>
</feature>
<dbReference type="SUPFAM" id="SSF55785">
    <property type="entry name" value="PYP-like sensor domain (PAS domain)"/>
    <property type="match status" value="1"/>
</dbReference>
<evidence type="ECO:0000256" key="4">
    <source>
        <dbReference type="ARBA" id="ARBA00022679"/>
    </source>
</evidence>
<accession>A0A6J6V2T7</accession>
<dbReference type="Pfam" id="PF02518">
    <property type="entry name" value="HATPase_c"/>
    <property type="match status" value="1"/>
</dbReference>
<dbReference type="SMART" id="SM00387">
    <property type="entry name" value="HATPase_c"/>
    <property type="match status" value="1"/>
</dbReference>
<keyword evidence="8" id="KW-1133">Transmembrane helix</keyword>
<dbReference type="InterPro" id="IPR003661">
    <property type="entry name" value="HisK_dim/P_dom"/>
</dbReference>
<keyword evidence="5" id="KW-0418">Kinase</keyword>
<feature type="transmembrane region" description="Helical" evidence="8">
    <location>
        <begin position="227"/>
        <end position="245"/>
    </location>
</feature>
<dbReference type="PANTHER" id="PTHR43711">
    <property type="entry name" value="TWO-COMPONENT HISTIDINE KINASE"/>
    <property type="match status" value="1"/>
</dbReference>
<keyword evidence="8" id="KW-0812">Transmembrane</keyword>
<dbReference type="InterPro" id="IPR000700">
    <property type="entry name" value="PAS-assoc_C"/>
</dbReference>
<dbReference type="PRINTS" id="PR00344">
    <property type="entry name" value="BCTRLSENSOR"/>
</dbReference>
<evidence type="ECO:0000256" key="6">
    <source>
        <dbReference type="ARBA" id="ARBA00023012"/>
    </source>
</evidence>
<feature type="transmembrane region" description="Helical" evidence="8">
    <location>
        <begin position="104"/>
        <end position="122"/>
    </location>
</feature>
<feature type="domain" description="Histidine kinase" evidence="9">
    <location>
        <begin position="472"/>
        <end position="691"/>
    </location>
</feature>
<evidence type="ECO:0000256" key="8">
    <source>
        <dbReference type="SAM" id="Phobius"/>
    </source>
</evidence>
<dbReference type="EMBL" id="CAEZYQ010000033">
    <property type="protein sequence ID" value="CAB4765515.1"/>
    <property type="molecule type" value="Genomic_DNA"/>
</dbReference>
<dbReference type="CDD" id="cd00075">
    <property type="entry name" value="HATPase"/>
    <property type="match status" value="1"/>
</dbReference>
<dbReference type="PANTHER" id="PTHR43711:SF1">
    <property type="entry name" value="HISTIDINE KINASE 1"/>
    <property type="match status" value="1"/>
</dbReference>
<evidence type="ECO:0000256" key="1">
    <source>
        <dbReference type="ARBA" id="ARBA00000085"/>
    </source>
</evidence>
<reference evidence="12" key="1">
    <citation type="submission" date="2020-05" db="EMBL/GenBank/DDBJ databases">
        <authorList>
            <person name="Chiriac C."/>
            <person name="Salcher M."/>
            <person name="Ghai R."/>
            <person name="Kavagutti S V."/>
        </authorList>
    </citation>
    <scope>NUCLEOTIDE SEQUENCE</scope>
</reference>
<dbReference type="AlphaFoldDB" id="A0A6J6V2T7"/>
<dbReference type="PROSITE" id="PS50112">
    <property type="entry name" value="PAS"/>
    <property type="match status" value="1"/>
</dbReference>
<feature type="transmembrane region" description="Helical" evidence="8">
    <location>
        <begin position="285"/>
        <end position="304"/>
    </location>
</feature>
<dbReference type="Gene3D" id="1.10.287.130">
    <property type="match status" value="1"/>
</dbReference>
<dbReference type="FunFam" id="1.10.287.130:FF:000001">
    <property type="entry name" value="Two-component sensor histidine kinase"/>
    <property type="match status" value="1"/>
</dbReference>
<dbReference type="InterPro" id="IPR036097">
    <property type="entry name" value="HisK_dim/P_sf"/>
</dbReference>
<dbReference type="InterPro" id="IPR003594">
    <property type="entry name" value="HATPase_dom"/>
</dbReference>
<dbReference type="InterPro" id="IPR000014">
    <property type="entry name" value="PAS"/>
</dbReference>
<evidence type="ECO:0000256" key="2">
    <source>
        <dbReference type="ARBA" id="ARBA00012438"/>
    </source>
</evidence>
<dbReference type="CDD" id="cd00130">
    <property type="entry name" value="PAS"/>
    <property type="match status" value="1"/>
</dbReference>
<dbReference type="Pfam" id="PF00512">
    <property type="entry name" value="HisKA"/>
    <property type="match status" value="1"/>
</dbReference>
<feature type="domain" description="PAS" evidence="10">
    <location>
        <begin position="319"/>
        <end position="368"/>
    </location>
</feature>
<dbReference type="InterPro" id="IPR050736">
    <property type="entry name" value="Sensor_HK_Regulatory"/>
</dbReference>